<dbReference type="AlphaFoldDB" id="A0A059AQX8"/>
<evidence type="ECO:0000313" key="4">
    <source>
        <dbReference type="EMBL" id="KCW56081.1"/>
    </source>
</evidence>
<name>A0A059AQX8_EUCGR</name>
<dbReference type="InterPro" id="IPR003854">
    <property type="entry name" value="GASA"/>
</dbReference>
<dbReference type="Pfam" id="PF02704">
    <property type="entry name" value="GASA"/>
    <property type="match status" value="1"/>
</dbReference>
<evidence type="ECO:0000256" key="2">
    <source>
        <dbReference type="ARBA" id="ARBA00022941"/>
    </source>
</evidence>
<sequence>MHKCIVQGRFRRMHGHMYSHVLGICTNFCYDLHYGFKKLVQRFMVQNVYLAPYSLSLSLSLSLCTLNLYLKLEVEELYNAGSVITLVGELITPALSLQLSASSHHRMASKTVLLVLGLLLPLITTRVSSADNEEKLILKAPYAEIPTPAPVKAPAPATVPVKAPPTPAPVTKTPPPLPPVTKPPPTLPPVPKPLPPPLPPVAKPPPTVPPVTPPASPPLPPVRSKADCIPLCDQRCKLHSRKNVCTRACMTCCDRCKCVPPGTYGNRERCGKCYTDMTTHGNRIKCP</sequence>
<keyword evidence="2" id="KW-0939">Gibberellin signaling pathway</keyword>
<evidence type="ECO:0008006" key="5">
    <source>
        <dbReference type="Google" id="ProtNLM"/>
    </source>
</evidence>
<proteinExistence type="inferred from homology"/>
<protein>
    <recommendedName>
        <fullName evidence="5">Gibberellin-regulated protein 14</fullName>
    </recommendedName>
</protein>
<evidence type="ECO:0000256" key="1">
    <source>
        <dbReference type="ARBA" id="ARBA00010582"/>
    </source>
</evidence>
<dbReference type="InParanoid" id="A0A059AQX8"/>
<gene>
    <name evidence="4" type="ORF">EUGRSUZ_I01835</name>
</gene>
<dbReference type="PANTHER" id="PTHR23201:SF53">
    <property type="entry name" value="GIBBERELLIN-REGULATED PROTEIN 14"/>
    <property type="match status" value="1"/>
</dbReference>
<organism evidence="4">
    <name type="scientific">Eucalyptus grandis</name>
    <name type="common">Flooded gum</name>
    <dbReference type="NCBI Taxonomy" id="71139"/>
    <lineage>
        <taxon>Eukaryota</taxon>
        <taxon>Viridiplantae</taxon>
        <taxon>Streptophyta</taxon>
        <taxon>Embryophyta</taxon>
        <taxon>Tracheophyta</taxon>
        <taxon>Spermatophyta</taxon>
        <taxon>Magnoliopsida</taxon>
        <taxon>eudicotyledons</taxon>
        <taxon>Gunneridae</taxon>
        <taxon>Pentapetalae</taxon>
        <taxon>rosids</taxon>
        <taxon>malvids</taxon>
        <taxon>Myrtales</taxon>
        <taxon>Myrtaceae</taxon>
        <taxon>Myrtoideae</taxon>
        <taxon>Eucalypteae</taxon>
        <taxon>Eucalyptus</taxon>
    </lineage>
</organism>
<comment type="similarity">
    <text evidence="1">Belongs to the GASA family.</text>
</comment>
<dbReference type="STRING" id="71139.A0A059AQX8"/>
<dbReference type="eggNOG" id="ENOG502S48J">
    <property type="taxonomic scope" value="Eukaryota"/>
</dbReference>
<dbReference type="GO" id="GO:0009740">
    <property type="term" value="P:gibberellic acid mediated signaling pathway"/>
    <property type="evidence" value="ECO:0007669"/>
    <property type="project" value="UniProtKB-KW"/>
</dbReference>
<dbReference type="Gramene" id="KCW56081">
    <property type="protein sequence ID" value="KCW56081"/>
    <property type="gene ID" value="EUGRSUZ_I01835"/>
</dbReference>
<evidence type="ECO:0000256" key="3">
    <source>
        <dbReference type="SAM" id="MobiDB-lite"/>
    </source>
</evidence>
<reference evidence="4" key="1">
    <citation type="submission" date="2013-07" db="EMBL/GenBank/DDBJ databases">
        <title>The genome of Eucalyptus grandis.</title>
        <authorList>
            <person name="Schmutz J."/>
            <person name="Hayes R."/>
            <person name="Myburg A."/>
            <person name="Tuskan G."/>
            <person name="Grattapaglia D."/>
            <person name="Rokhsar D.S."/>
        </authorList>
    </citation>
    <scope>NUCLEOTIDE SEQUENCE</scope>
    <source>
        <tissue evidence="4">Leaf extractions</tissue>
    </source>
</reference>
<feature type="region of interest" description="Disordered" evidence="3">
    <location>
        <begin position="153"/>
        <end position="219"/>
    </location>
</feature>
<feature type="compositionally biased region" description="Pro residues" evidence="3">
    <location>
        <begin position="162"/>
        <end position="219"/>
    </location>
</feature>
<dbReference type="EMBL" id="KK198761">
    <property type="protein sequence ID" value="KCW56081.1"/>
    <property type="molecule type" value="Genomic_DNA"/>
</dbReference>
<dbReference type="PANTHER" id="PTHR23201">
    <property type="entry name" value="EXTENSIN, PROLINE-RICH PROTEIN"/>
    <property type="match status" value="1"/>
</dbReference>
<accession>A0A059AQX8</accession>
<dbReference type="PRINTS" id="PR01217">
    <property type="entry name" value="PRICHEXTENSN"/>
</dbReference>